<feature type="compositionally biased region" description="Polar residues" evidence="10">
    <location>
        <begin position="104"/>
        <end position="118"/>
    </location>
</feature>
<evidence type="ECO:0000313" key="11">
    <source>
        <dbReference type="EMBL" id="SEG83999.1"/>
    </source>
</evidence>
<dbReference type="PANTHER" id="PTHR33162:SF1">
    <property type="entry name" value="SEC-INDEPENDENT PROTEIN TRANSLOCASE PROTEIN TATA, CHLOROPLASTIC"/>
    <property type="match status" value="1"/>
</dbReference>
<dbReference type="Gene3D" id="1.20.5.3310">
    <property type="match status" value="1"/>
</dbReference>
<dbReference type="GO" id="GO:0043953">
    <property type="term" value="P:protein transport by the Tat complex"/>
    <property type="evidence" value="ECO:0007669"/>
    <property type="project" value="UniProtKB-UniRule"/>
</dbReference>
<dbReference type="RefSeq" id="WP_104005317.1">
    <property type="nucleotide sequence ID" value="NZ_FNVQ01000006.1"/>
</dbReference>
<dbReference type="OrthoDB" id="9816005at2"/>
<dbReference type="GO" id="GO:0008320">
    <property type="term" value="F:protein transmembrane transporter activity"/>
    <property type="evidence" value="ECO:0007669"/>
    <property type="project" value="UniProtKB-UniRule"/>
</dbReference>
<protein>
    <recommendedName>
        <fullName evidence="9">Sec-independent protein translocase protein TatB</fullName>
    </recommendedName>
</protein>
<dbReference type="PANTHER" id="PTHR33162">
    <property type="entry name" value="SEC-INDEPENDENT PROTEIN TRANSLOCASE PROTEIN TATA, CHLOROPLASTIC"/>
    <property type="match status" value="1"/>
</dbReference>
<keyword evidence="7 9" id="KW-0811">Translocation</keyword>
<dbReference type="EMBL" id="FNVQ01000006">
    <property type="protein sequence ID" value="SEG83999.1"/>
    <property type="molecule type" value="Genomic_DNA"/>
</dbReference>
<dbReference type="Pfam" id="PF02416">
    <property type="entry name" value="TatA_B_E"/>
    <property type="match status" value="1"/>
</dbReference>
<comment type="subunit">
    <text evidence="9">The Tat system comprises two distinct complexes: a TatABC complex, containing multiple copies of TatA, TatB and TatC subunits, and a separate TatA complex, containing only TatA subunits. Substrates initially bind to the TatABC complex, which probably triggers association of the separate TatA complex to form the active translocon.</text>
</comment>
<keyword evidence="5 9" id="KW-0653">Protein transport</keyword>
<dbReference type="PRINTS" id="PR01506">
    <property type="entry name" value="TATBPROTEIN"/>
</dbReference>
<proteinExistence type="inferred from homology"/>
<keyword evidence="6 9" id="KW-1133">Transmembrane helix</keyword>
<accession>A0A1H6DFE4</accession>
<dbReference type="Proteomes" id="UP000236745">
    <property type="component" value="Unassembled WGS sequence"/>
</dbReference>
<sequence>MVDIGFTEMLLVAVVALLVLGPERLPVAARTCGLWLGRIRRMVGSIQQEINEELKVDELKQATAARKAQFKQEFDKARRPFAADAADDAATNTATARSADDLATASTSTQTSPNTGTL</sequence>
<comment type="subcellular location">
    <subcellularLocation>
        <location evidence="9">Cell membrane</location>
        <topology evidence="9">Single-pass membrane protein</topology>
    </subcellularLocation>
    <subcellularLocation>
        <location evidence="1">Membrane</location>
        <topology evidence="1">Single-pass membrane protein</topology>
    </subcellularLocation>
</comment>
<keyword evidence="2 9" id="KW-0813">Transport</keyword>
<keyword evidence="12" id="KW-1185">Reference proteome</keyword>
<dbReference type="NCBIfam" id="TIGR01410">
    <property type="entry name" value="tatB"/>
    <property type="match status" value="1"/>
</dbReference>
<comment type="function">
    <text evidence="9">Part of the twin-arginine translocation (Tat) system that transports large folded proteins containing a characteristic twin-arginine motif in their signal peptide across membranes. Together with TatC, TatB is part of a receptor directly interacting with Tat signal peptides. TatB may form an oligomeric binding site that transiently accommodates folded Tat precursor proteins before their translocation.</text>
</comment>
<evidence type="ECO:0000256" key="4">
    <source>
        <dbReference type="ARBA" id="ARBA00022692"/>
    </source>
</evidence>
<reference evidence="11 12" key="1">
    <citation type="submission" date="2016-10" db="EMBL/GenBank/DDBJ databases">
        <authorList>
            <person name="de Groot N.N."/>
        </authorList>
    </citation>
    <scope>NUCLEOTIDE SEQUENCE [LARGE SCALE GENOMIC DNA]</scope>
    <source>
        <strain evidence="11 12">DSM 22012</strain>
    </source>
</reference>
<evidence type="ECO:0000256" key="2">
    <source>
        <dbReference type="ARBA" id="ARBA00022448"/>
    </source>
</evidence>
<keyword evidence="4 9" id="KW-0812">Transmembrane</keyword>
<evidence type="ECO:0000256" key="5">
    <source>
        <dbReference type="ARBA" id="ARBA00022927"/>
    </source>
</evidence>
<feature type="compositionally biased region" description="Low complexity" evidence="10">
    <location>
        <begin position="81"/>
        <end position="97"/>
    </location>
</feature>
<evidence type="ECO:0000256" key="9">
    <source>
        <dbReference type="HAMAP-Rule" id="MF_00237"/>
    </source>
</evidence>
<evidence type="ECO:0000256" key="8">
    <source>
        <dbReference type="ARBA" id="ARBA00023136"/>
    </source>
</evidence>
<dbReference type="InterPro" id="IPR018448">
    <property type="entry name" value="TatB"/>
</dbReference>
<name>A0A1H6DFE4_9GAMM</name>
<comment type="similarity">
    <text evidence="9">Belongs to the TatB family.</text>
</comment>
<organism evidence="11 12">
    <name type="scientific">Marinobacterium lutimaris</name>
    <dbReference type="NCBI Taxonomy" id="568106"/>
    <lineage>
        <taxon>Bacteria</taxon>
        <taxon>Pseudomonadati</taxon>
        <taxon>Pseudomonadota</taxon>
        <taxon>Gammaproteobacteria</taxon>
        <taxon>Oceanospirillales</taxon>
        <taxon>Oceanospirillaceae</taxon>
        <taxon>Marinobacterium</taxon>
    </lineage>
</organism>
<evidence type="ECO:0000256" key="6">
    <source>
        <dbReference type="ARBA" id="ARBA00022989"/>
    </source>
</evidence>
<evidence type="ECO:0000256" key="1">
    <source>
        <dbReference type="ARBA" id="ARBA00004167"/>
    </source>
</evidence>
<feature type="region of interest" description="Disordered" evidence="10">
    <location>
        <begin position="81"/>
        <end position="118"/>
    </location>
</feature>
<keyword evidence="8 9" id="KW-0472">Membrane</keyword>
<gene>
    <name evidence="9" type="primary">tatB</name>
    <name evidence="11" type="ORF">SAMN05444390_10666</name>
</gene>
<evidence type="ECO:0000313" key="12">
    <source>
        <dbReference type="Proteomes" id="UP000236745"/>
    </source>
</evidence>
<dbReference type="HAMAP" id="MF_00237">
    <property type="entry name" value="TatB"/>
    <property type="match status" value="1"/>
</dbReference>
<dbReference type="GO" id="GO:0033281">
    <property type="term" value="C:TAT protein transport complex"/>
    <property type="evidence" value="ECO:0007669"/>
    <property type="project" value="UniProtKB-UniRule"/>
</dbReference>
<evidence type="ECO:0000256" key="7">
    <source>
        <dbReference type="ARBA" id="ARBA00023010"/>
    </source>
</evidence>
<evidence type="ECO:0000256" key="3">
    <source>
        <dbReference type="ARBA" id="ARBA00022475"/>
    </source>
</evidence>
<evidence type="ECO:0000256" key="10">
    <source>
        <dbReference type="SAM" id="MobiDB-lite"/>
    </source>
</evidence>
<dbReference type="InterPro" id="IPR003369">
    <property type="entry name" value="TatA/B/E"/>
</dbReference>
<keyword evidence="3 9" id="KW-1003">Cell membrane</keyword>
<dbReference type="AlphaFoldDB" id="A0A1H6DFE4"/>